<sequence>MCHTVPLDLFSCRLQKRRPSISMTSIVVGGFMLNSFRRFDLIMEASFFSFDFENPSNKQISYLESNDNKVSPPLNSKAVAFELVKASMNFNFESPSNKQISYLEPNDNKDSPPLNSKTVAFEIVKASMKLVNMKWF</sequence>
<dbReference type="Proteomes" id="UP000278627">
    <property type="component" value="Unassembled WGS sequence"/>
</dbReference>
<accession>A0A0N4TYG9</accession>
<keyword evidence="2" id="KW-1185">Reference proteome</keyword>
<reference evidence="3" key="1">
    <citation type="submission" date="2017-02" db="UniProtKB">
        <authorList>
            <consortium name="WormBaseParasite"/>
        </authorList>
    </citation>
    <scope>IDENTIFICATION</scope>
</reference>
<name>A0A0N4TYG9_BRUPA</name>
<organism evidence="3">
    <name type="scientific">Brugia pahangi</name>
    <name type="common">Filarial nematode worm</name>
    <dbReference type="NCBI Taxonomy" id="6280"/>
    <lineage>
        <taxon>Eukaryota</taxon>
        <taxon>Metazoa</taxon>
        <taxon>Ecdysozoa</taxon>
        <taxon>Nematoda</taxon>
        <taxon>Chromadorea</taxon>
        <taxon>Rhabditida</taxon>
        <taxon>Spirurina</taxon>
        <taxon>Spiruromorpha</taxon>
        <taxon>Filarioidea</taxon>
        <taxon>Onchocercidae</taxon>
        <taxon>Brugia</taxon>
    </lineage>
</organism>
<evidence type="ECO:0000313" key="3">
    <source>
        <dbReference type="WBParaSite" id="BPAG_0001406601-mRNA-1"/>
    </source>
</evidence>
<dbReference type="EMBL" id="UZAD01013491">
    <property type="protein sequence ID" value="VDN95179.1"/>
    <property type="molecule type" value="Genomic_DNA"/>
</dbReference>
<evidence type="ECO:0000313" key="1">
    <source>
        <dbReference type="EMBL" id="VDN95179.1"/>
    </source>
</evidence>
<proteinExistence type="predicted"/>
<protein>
    <submittedName>
        <fullName evidence="3">Ovule protein</fullName>
    </submittedName>
</protein>
<reference evidence="1 2" key="2">
    <citation type="submission" date="2018-11" db="EMBL/GenBank/DDBJ databases">
        <authorList>
            <consortium name="Pathogen Informatics"/>
        </authorList>
    </citation>
    <scope>NUCLEOTIDE SEQUENCE [LARGE SCALE GENOMIC DNA]</scope>
</reference>
<evidence type="ECO:0000313" key="2">
    <source>
        <dbReference type="Proteomes" id="UP000278627"/>
    </source>
</evidence>
<dbReference type="AlphaFoldDB" id="A0A0N4TYG9"/>
<gene>
    <name evidence="1" type="ORF">BPAG_LOCUS13994</name>
</gene>
<dbReference type="WBParaSite" id="BPAG_0001406601-mRNA-1">
    <property type="protein sequence ID" value="BPAG_0001406601-mRNA-1"/>
    <property type="gene ID" value="BPAG_0001406601"/>
</dbReference>